<reference evidence="2 3" key="1">
    <citation type="submission" date="2018-06" db="EMBL/GenBank/DDBJ databases">
        <authorList>
            <consortium name="Pathogen Informatics"/>
            <person name="Doyle S."/>
        </authorList>
    </citation>
    <scope>NUCLEOTIDE SEQUENCE [LARGE SCALE GENOMIC DNA]</scope>
    <source>
        <strain evidence="2 3">NCTC13067</strain>
    </source>
</reference>
<dbReference type="EMBL" id="UGTM01000001">
    <property type="protein sequence ID" value="SUB87652.1"/>
    <property type="molecule type" value="Genomic_DNA"/>
</dbReference>
<accession>A0A379E5R4</accession>
<evidence type="ECO:0000313" key="3">
    <source>
        <dbReference type="Proteomes" id="UP000255469"/>
    </source>
</evidence>
<organism evidence="2 3">
    <name type="scientific">Prevotella denticola</name>
    <dbReference type="NCBI Taxonomy" id="28129"/>
    <lineage>
        <taxon>Bacteria</taxon>
        <taxon>Pseudomonadati</taxon>
        <taxon>Bacteroidota</taxon>
        <taxon>Bacteroidia</taxon>
        <taxon>Bacteroidales</taxon>
        <taxon>Prevotellaceae</taxon>
        <taxon>Prevotella</taxon>
    </lineage>
</organism>
<protein>
    <submittedName>
        <fullName evidence="2">Uncharacterized protein</fullName>
    </submittedName>
</protein>
<name>A0A379E5R4_9BACT</name>
<proteinExistence type="predicted"/>
<feature type="region of interest" description="Disordered" evidence="1">
    <location>
        <begin position="32"/>
        <end position="70"/>
    </location>
</feature>
<dbReference type="AlphaFoldDB" id="A0A379E5R4"/>
<evidence type="ECO:0000313" key="2">
    <source>
        <dbReference type="EMBL" id="SUB87652.1"/>
    </source>
</evidence>
<dbReference type="Proteomes" id="UP000255469">
    <property type="component" value="Unassembled WGS sequence"/>
</dbReference>
<gene>
    <name evidence="2" type="ORF">NCTC13067_01331</name>
</gene>
<evidence type="ECO:0000256" key="1">
    <source>
        <dbReference type="SAM" id="MobiDB-lite"/>
    </source>
</evidence>
<sequence length="70" mass="7687">MKENQVKRRMYITPQIEIARIKMSCHLLEASYPGQHNPAQKGGEVGEDPAGQNDAKGAIFSQGGVSSWED</sequence>